<dbReference type="InterPro" id="IPR036852">
    <property type="entry name" value="Peptidase_S8/S53_dom_sf"/>
</dbReference>
<evidence type="ECO:0000259" key="10">
    <source>
        <dbReference type="Pfam" id="PF05922"/>
    </source>
</evidence>
<name>A0A061G356_THECC</name>
<feature type="active site" description="Charge relay system" evidence="7 8">
    <location>
        <position position="317"/>
    </location>
</feature>
<dbReference type="CDD" id="cd06222">
    <property type="entry name" value="RNase_H_like"/>
    <property type="match status" value="1"/>
</dbReference>
<dbReference type="GO" id="GO:0005615">
    <property type="term" value="C:extracellular space"/>
    <property type="evidence" value="ECO:0000318"/>
    <property type="project" value="GO_Central"/>
</dbReference>
<dbReference type="Gene3D" id="3.30.420.10">
    <property type="entry name" value="Ribonuclease H-like superfamily/Ribonuclease H"/>
    <property type="match status" value="1"/>
</dbReference>
<dbReference type="eggNOG" id="ENOG502QSF0">
    <property type="taxonomic scope" value="Eukaryota"/>
</dbReference>
<dbReference type="GO" id="GO:0003676">
    <property type="term" value="F:nucleic acid binding"/>
    <property type="evidence" value="ECO:0007669"/>
    <property type="project" value="InterPro"/>
</dbReference>
<evidence type="ECO:0000256" key="1">
    <source>
        <dbReference type="ARBA" id="ARBA00011073"/>
    </source>
</evidence>
<protein>
    <submittedName>
        <fullName evidence="12">Subtilase family protein, putative isoform 1</fullName>
    </submittedName>
</protein>
<dbReference type="InterPro" id="IPR045051">
    <property type="entry name" value="SBT"/>
</dbReference>
<dbReference type="PRINTS" id="PR00723">
    <property type="entry name" value="SUBTILISIN"/>
</dbReference>
<dbReference type="InterPro" id="IPR023828">
    <property type="entry name" value="Peptidase_S8_Ser-AS"/>
</dbReference>
<dbReference type="AlphaFoldDB" id="A0A061G356"/>
<feature type="active site" description="Charge relay system" evidence="7 8">
    <location>
        <position position="241"/>
    </location>
</feature>
<feature type="domain" description="Peptidase S8/S53" evidence="9">
    <location>
        <begin position="232"/>
        <end position="684"/>
    </location>
</feature>
<keyword evidence="3" id="KW-0732">Signal</keyword>
<evidence type="ECO:0000313" key="12">
    <source>
        <dbReference type="EMBL" id="EOY23828.1"/>
    </source>
</evidence>
<dbReference type="Pfam" id="PF05922">
    <property type="entry name" value="Inhibitor_I9"/>
    <property type="match status" value="1"/>
</dbReference>
<dbReference type="SUPFAM" id="SSF53098">
    <property type="entry name" value="Ribonuclease H-like"/>
    <property type="match status" value="1"/>
</dbReference>
<dbReference type="InterPro" id="IPR036397">
    <property type="entry name" value="RNaseH_sf"/>
</dbReference>
<dbReference type="Pfam" id="PF00082">
    <property type="entry name" value="Peptidase_S8"/>
    <property type="match status" value="1"/>
</dbReference>
<dbReference type="Gene3D" id="3.50.30.30">
    <property type="match status" value="1"/>
</dbReference>
<dbReference type="FunFam" id="3.40.50.200:FF:000006">
    <property type="entry name" value="Subtilisin-like protease SBT1.5"/>
    <property type="match status" value="1"/>
</dbReference>
<dbReference type="PROSITE" id="PS00138">
    <property type="entry name" value="SUBTILASE_SER"/>
    <property type="match status" value="1"/>
</dbReference>
<evidence type="ECO:0000256" key="5">
    <source>
        <dbReference type="ARBA" id="ARBA00022825"/>
    </source>
</evidence>
<keyword evidence="4 8" id="KW-0378">Hydrolase</keyword>
<dbReference type="GO" id="GO:0004252">
    <property type="term" value="F:serine-type endopeptidase activity"/>
    <property type="evidence" value="ECO:0000318"/>
    <property type="project" value="GO_Central"/>
</dbReference>
<proteinExistence type="inferred from homology"/>
<dbReference type="FunFam" id="3.30.70.80:FF:000002">
    <property type="entry name" value="Subtilisin-like protease SBT5.3"/>
    <property type="match status" value="1"/>
</dbReference>
<dbReference type="Pfam" id="PF17766">
    <property type="entry name" value="fn3_6"/>
    <property type="match status" value="1"/>
</dbReference>
<dbReference type="Gene3D" id="3.40.50.200">
    <property type="entry name" value="Peptidase S8/S53 domain"/>
    <property type="match status" value="1"/>
</dbReference>
<reference evidence="12 13" key="1">
    <citation type="journal article" date="2013" name="Genome Biol.">
        <title>The genome sequence of the most widely cultivated cacao type and its use to identify candidate genes regulating pod color.</title>
        <authorList>
            <person name="Motamayor J.C."/>
            <person name="Mockaitis K."/>
            <person name="Schmutz J."/>
            <person name="Haiminen N."/>
            <person name="Iii D.L."/>
            <person name="Cornejo O."/>
            <person name="Findley S.D."/>
            <person name="Zheng P."/>
            <person name="Utro F."/>
            <person name="Royaert S."/>
            <person name="Saski C."/>
            <person name="Jenkins J."/>
            <person name="Podicheti R."/>
            <person name="Zhao M."/>
            <person name="Scheffler B.E."/>
            <person name="Stack J.C."/>
            <person name="Feltus F.A."/>
            <person name="Mustiga G.M."/>
            <person name="Amores F."/>
            <person name="Phillips W."/>
            <person name="Marelli J.P."/>
            <person name="May G.D."/>
            <person name="Shapiro H."/>
            <person name="Ma J."/>
            <person name="Bustamante C.D."/>
            <person name="Schnell R.J."/>
            <person name="Main D."/>
            <person name="Gilbert D."/>
            <person name="Parida L."/>
            <person name="Kuhn D.N."/>
        </authorList>
    </citation>
    <scope>NUCLEOTIDE SEQUENCE [LARGE SCALE GENOMIC DNA]</scope>
    <source>
        <strain evidence="13">cv. Matina 1-6</strain>
    </source>
</reference>
<keyword evidence="2 8" id="KW-0645">Protease</keyword>
<evidence type="ECO:0000256" key="4">
    <source>
        <dbReference type="ARBA" id="ARBA00022801"/>
    </source>
</evidence>
<evidence type="ECO:0000259" key="11">
    <source>
        <dbReference type="Pfam" id="PF17766"/>
    </source>
</evidence>
<dbReference type="Gene3D" id="2.60.40.2310">
    <property type="match status" value="1"/>
</dbReference>
<evidence type="ECO:0000256" key="8">
    <source>
        <dbReference type="PROSITE-ProRule" id="PRU01240"/>
    </source>
</evidence>
<dbReference type="InterPro" id="IPR044730">
    <property type="entry name" value="RNase_H-like_dom_plant"/>
</dbReference>
<accession>A0A061G356</accession>
<dbReference type="CDD" id="cd02120">
    <property type="entry name" value="PA_subtilisin_like"/>
    <property type="match status" value="1"/>
</dbReference>
<dbReference type="PANTHER" id="PTHR10795">
    <property type="entry name" value="PROPROTEIN CONVERTASE SUBTILISIN/KEXIN"/>
    <property type="match status" value="1"/>
</dbReference>
<dbReference type="InterPro" id="IPR034197">
    <property type="entry name" value="Peptidases_S8_3"/>
</dbReference>
<dbReference type="InterPro" id="IPR037045">
    <property type="entry name" value="S8pro/Inhibitor_I9_sf"/>
</dbReference>
<dbReference type="InterPro" id="IPR000209">
    <property type="entry name" value="Peptidase_S8/S53_dom"/>
</dbReference>
<keyword evidence="6" id="KW-0325">Glycoprotein</keyword>
<dbReference type="PROSITE" id="PS51892">
    <property type="entry name" value="SUBTILASE"/>
    <property type="match status" value="1"/>
</dbReference>
<dbReference type="GO" id="GO:0006508">
    <property type="term" value="P:proteolysis"/>
    <property type="evidence" value="ECO:0007669"/>
    <property type="project" value="UniProtKB-KW"/>
</dbReference>
<feature type="active site" description="Charge relay system" evidence="7 8">
    <location>
        <position position="648"/>
    </location>
</feature>
<dbReference type="OMA" id="PHWKGIC"/>
<evidence type="ECO:0000259" key="9">
    <source>
        <dbReference type="Pfam" id="PF00082"/>
    </source>
</evidence>
<keyword evidence="13" id="KW-1185">Reference proteome</keyword>
<evidence type="ECO:0000256" key="6">
    <source>
        <dbReference type="ARBA" id="ARBA00023180"/>
    </source>
</evidence>
<feature type="domain" description="Inhibitor I9" evidence="10">
    <location>
        <begin position="128"/>
        <end position="207"/>
    </location>
</feature>
<evidence type="ECO:0000313" key="13">
    <source>
        <dbReference type="Proteomes" id="UP000026915"/>
    </source>
</evidence>
<comment type="similarity">
    <text evidence="1 8">Belongs to the peptidase S8 family.</text>
</comment>
<dbReference type="Gramene" id="EOY23828">
    <property type="protein sequence ID" value="EOY23828"/>
    <property type="gene ID" value="TCM_015601"/>
</dbReference>
<sequence length="869" mass="92987">MKSSKLKVSSTWTPPPYGTLKLNINGAAKGKPGPAGIGGVLRDHQDVIKGTFSHNIGIKDSNFAEFQAKPFTRALNFSLPLHGPPTLTWKLKAIPLTPFSGRETIAKSNGFFFSPTSILVHLNAMSQVHIVYMGEKKHQDPATTKMSHHKMLSTLLGSKEAAKNSMLYSYKHGFSGFAARLTESQAEEIAAFPGVVHVIPNRIHRLHTTRSWEFMGLKYHSSKNLLTQSNMGEGTIIGVIDSGVWPESESFNDRGMGPIPSRWKGTCQEGQLFNSSNCNKKLIGARWFIKGILDQIQTPINISNGEEFLSARDNSGHGTHTASTAAGNFVQNANYEGLAAGLARGGAPRAHLAVYKACWSFESGGCTDADILKAFDKAIQDGVDILSVSVGNSIPLYSYVDQRNSIAIGSFHATAKGITVACSAGNDGPTAMTIENTAPWIINVAATTVDRAFATAITLGNNLTLWGQSVDTGIHNHGFTGITFSDRIAANSSDDSAQDCQPGSLNATLAAGKIILCFAQSSIQDISSAAISVLEAGGVGLIFAQYRSDGLGSCHHIPCIKVDYEVGTQILSYIRKARSPMAKLSIPKTVIGKWIYPRVADFSARGPSSISPAVLKPDIAAPGVDILAAYIPVGKEKSSGYKFMSGTSMSCPHVAGIAALIKSVHKNWSPAAIRSALVTTASQTRTDGSNIAEEGSTRKAADPFDIGGGLVNPNKAVNPGLIYDAGIEDYVQFLCGTGYSSKAVTGLTQTQVNCTKSRLNVLNLNLPSITIPNLKRKVTVTRAVTNVGPVDSVYKAIMQAPQGIKLKVEPQILSFNKTTQILPFKVTFFSTRKVSGDYRFGSLSWTDGKHIVRSPISVRAILFESYVDT</sequence>
<dbReference type="FunFam" id="2.60.40.2310:FF:000001">
    <property type="entry name" value="Subtilisin-like protease SBT1.5"/>
    <property type="match status" value="1"/>
</dbReference>
<dbReference type="InterPro" id="IPR010259">
    <property type="entry name" value="S8pro/Inhibitor_I9"/>
</dbReference>
<dbReference type="CDD" id="cd04852">
    <property type="entry name" value="Peptidases_S8_3"/>
    <property type="match status" value="1"/>
</dbReference>
<dbReference type="EMBL" id="CM001881">
    <property type="protein sequence ID" value="EOY23828.1"/>
    <property type="molecule type" value="Genomic_DNA"/>
</dbReference>
<dbReference type="FunFam" id="3.50.30.30:FF:000005">
    <property type="entry name" value="subtilisin-like protease SBT1.5"/>
    <property type="match status" value="1"/>
</dbReference>
<dbReference type="InterPro" id="IPR015500">
    <property type="entry name" value="Peptidase_S8_subtilisin-rel"/>
</dbReference>
<dbReference type="InterPro" id="IPR012337">
    <property type="entry name" value="RNaseH-like_sf"/>
</dbReference>
<dbReference type="Gene3D" id="3.30.70.80">
    <property type="entry name" value="Peptidase S8 propeptide/proteinase inhibitor I9"/>
    <property type="match status" value="1"/>
</dbReference>
<evidence type="ECO:0000256" key="3">
    <source>
        <dbReference type="ARBA" id="ARBA00022729"/>
    </source>
</evidence>
<organism evidence="12 13">
    <name type="scientific">Theobroma cacao</name>
    <name type="common">Cacao</name>
    <name type="synonym">Cocoa</name>
    <dbReference type="NCBI Taxonomy" id="3641"/>
    <lineage>
        <taxon>Eukaryota</taxon>
        <taxon>Viridiplantae</taxon>
        <taxon>Streptophyta</taxon>
        <taxon>Embryophyta</taxon>
        <taxon>Tracheophyta</taxon>
        <taxon>Spermatophyta</taxon>
        <taxon>Magnoliopsida</taxon>
        <taxon>eudicotyledons</taxon>
        <taxon>Gunneridae</taxon>
        <taxon>Pentapetalae</taxon>
        <taxon>rosids</taxon>
        <taxon>malvids</taxon>
        <taxon>Malvales</taxon>
        <taxon>Malvaceae</taxon>
        <taxon>Byttnerioideae</taxon>
        <taxon>Theobroma</taxon>
    </lineage>
</organism>
<evidence type="ECO:0000256" key="7">
    <source>
        <dbReference type="PIRSR" id="PIRSR615500-1"/>
    </source>
</evidence>
<keyword evidence="5 8" id="KW-0720">Serine protease</keyword>
<evidence type="ECO:0000256" key="2">
    <source>
        <dbReference type="ARBA" id="ARBA00022670"/>
    </source>
</evidence>
<dbReference type="Proteomes" id="UP000026915">
    <property type="component" value="Chromosome 3"/>
</dbReference>
<dbReference type="HOGENOM" id="CLU_000625_4_2_1"/>
<dbReference type="SUPFAM" id="SSF52743">
    <property type="entry name" value="Subtilisin-like"/>
    <property type="match status" value="1"/>
</dbReference>
<dbReference type="InParanoid" id="A0A061G356"/>
<feature type="domain" description="Subtilisin-like protease fibronectin type-III" evidence="11">
    <location>
        <begin position="763"/>
        <end position="858"/>
    </location>
</feature>
<gene>
    <name evidence="12" type="ORF">TCM_015601</name>
</gene>
<dbReference type="MEROPS" id="S08.A22"/>
<dbReference type="InterPro" id="IPR041469">
    <property type="entry name" value="Subtilisin-like_FN3"/>
</dbReference>